<dbReference type="EMBL" id="LNIX01000018">
    <property type="protein sequence ID" value="OXA45129.1"/>
    <property type="molecule type" value="Genomic_DNA"/>
</dbReference>
<name>A0A226DIW0_FOLCA</name>
<gene>
    <name evidence="9" type="ORF">Fcan01_19830</name>
</gene>
<evidence type="ECO:0000256" key="5">
    <source>
        <dbReference type="ARBA" id="ARBA00023136"/>
    </source>
</evidence>
<dbReference type="PANTHER" id="PTHR21143">
    <property type="entry name" value="INVERTEBRATE GUSTATORY RECEPTOR"/>
    <property type="match status" value="1"/>
</dbReference>
<dbReference type="Proteomes" id="UP000198287">
    <property type="component" value="Unassembled WGS sequence"/>
</dbReference>
<dbReference type="GO" id="GO:0007165">
    <property type="term" value="P:signal transduction"/>
    <property type="evidence" value="ECO:0007669"/>
    <property type="project" value="UniProtKB-KW"/>
</dbReference>
<dbReference type="GO" id="GO:0030424">
    <property type="term" value="C:axon"/>
    <property type="evidence" value="ECO:0007669"/>
    <property type="project" value="TreeGrafter"/>
</dbReference>
<evidence type="ECO:0000256" key="6">
    <source>
        <dbReference type="ARBA" id="ARBA00023170"/>
    </source>
</evidence>
<dbReference type="InterPro" id="IPR013604">
    <property type="entry name" value="7TM_chemorcpt"/>
</dbReference>
<feature type="transmembrane region" description="Helical" evidence="8">
    <location>
        <begin position="102"/>
        <end position="123"/>
    </location>
</feature>
<feature type="transmembrane region" description="Helical" evidence="8">
    <location>
        <begin position="322"/>
        <end position="342"/>
    </location>
</feature>
<evidence type="ECO:0000256" key="1">
    <source>
        <dbReference type="ARBA" id="ARBA00004651"/>
    </source>
</evidence>
<keyword evidence="10" id="KW-1185">Reference proteome</keyword>
<feature type="transmembrane region" description="Helical" evidence="8">
    <location>
        <begin position="400"/>
        <end position="421"/>
    </location>
</feature>
<dbReference type="AlphaFoldDB" id="A0A226DIW0"/>
<keyword evidence="4 8" id="KW-1133">Transmembrane helix</keyword>
<feature type="transmembrane region" description="Helical" evidence="8">
    <location>
        <begin position="72"/>
        <end position="90"/>
    </location>
</feature>
<proteinExistence type="predicted"/>
<evidence type="ECO:0000256" key="3">
    <source>
        <dbReference type="ARBA" id="ARBA00022692"/>
    </source>
</evidence>
<evidence type="ECO:0000313" key="10">
    <source>
        <dbReference type="Proteomes" id="UP000198287"/>
    </source>
</evidence>
<evidence type="ECO:0000256" key="2">
    <source>
        <dbReference type="ARBA" id="ARBA00022475"/>
    </source>
</evidence>
<keyword evidence="5 8" id="KW-0472">Membrane</keyword>
<dbReference type="Pfam" id="PF08395">
    <property type="entry name" value="7tm_7"/>
    <property type="match status" value="1"/>
</dbReference>
<comment type="caution">
    <text evidence="9">The sequence shown here is derived from an EMBL/GenBank/DDBJ whole genome shotgun (WGS) entry which is preliminary data.</text>
</comment>
<dbReference type="GO" id="GO:0050909">
    <property type="term" value="P:sensory perception of taste"/>
    <property type="evidence" value="ECO:0007669"/>
    <property type="project" value="InterPro"/>
</dbReference>
<dbReference type="PANTHER" id="PTHR21143:SF133">
    <property type="entry name" value="GUSTATORY AND PHEROMONE RECEPTOR 32A-RELATED"/>
    <property type="match status" value="1"/>
</dbReference>
<comment type="subcellular location">
    <subcellularLocation>
        <location evidence="1">Cell membrane</location>
        <topology evidence="1">Multi-pass membrane protein</topology>
    </subcellularLocation>
</comment>
<organism evidence="9 10">
    <name type="scientific">Folsomia candida</name>
    <name type="common">Springtail</name>
    <dbReference type="NCBI Taxonomy" id="158441"/>
    <lineage>
        <taxon>Eukaryota</taxon>
        <taxon>Metazoa</taxon>
        <taxon>Ecdysozoa</taxon>
        <taxon>Arthropoda</taxon>
        <taxon>Hexapoda</taxon>
        <taxon>Collembola</taxon>
        <taxon>Entomobryomorpha</taxon>
        <taxon>Isotomoidea</taxon>
        <taxon>Isotomidae</taxon>
        <taxon>Proisotominae</taxon>
        <taxon>Folsomia</taxon>
    </lineage>
</organism>
<accession>A0A226DIW0</accession>
<sequence length="428" mass="49043">MYPTNELKIQKDTKYVPTCASVHVPFFKLFRYGGIYPYSFEFYPVPENFKGVRPIRKIGTEKSGTFVVLNRIVVLIHILQWAYLVGQLGWEIFSQDTDAGTLLNLVAWTGTCSLGLVIVIKYYRSGESICELITEVDALEAEIYEKYKAFIPSGKKIHNHKAEFRSLVLQMCVFSITGATVTIMKHLKDPMSPVFMYNVFSKISSSPCYHSVFLTISVTFQGLYIIYDLGFMVQLVATCLNFCRIVGTCIGLISYREEKSGKFELLGEMEQSLKYYKRLNELMTQSNKLFAWVLAISMGGYSLMGCVVAYLPIYYWTSSSPLSLLGYVFLFFTVVYIFCRVIPRMGEVYEVTKNFRMSWLRGVAYSRGSLSLIVEQRNYLELLRLRLDTCVPFGFKCGNFFIINTVTILTFFSAISTYLIIMLQFGIK</sequence>
<evidence type="ECO:0000313" key="9">
    <source>
        <dbReference type="EMBL" id="OXA45129.1"/>
    </source>
</evidence>
<evidence type="ECO:0000256" key="4">
    <source>
        <dbReference type="ARBA" id="ARBA00022989"/>
    </source>
</evidence>
<dbReference type="GO" id="GO:0007635">
    <property type="term" value="P:chemosensory behavior"/>
    <property type="evidence" value="ECO:0007669"/>
    <property type="project" value="TreeGrafter"/>
</dbReference>
<keyword evidence="7" id="KW-0807">Transducer</keyword>
<feature type="transmembrane region" description="Helical" evidence="8">
    <location>
        <begin position="233"/>
        <end position="255"/>
    </location>
</feature>
<reference evidence="9 10" key="1">
    <citation type="submission" date="2015-12" db="EMBL/GenBank/DDBJ databases">
        <title>The genome of Folsomia candida.</title>
        <authorList>
            <person name="Faddeeva A."/>
            <person name="Derks M.F."/>
            <person name="Anvar Y."/>
            <person name="Smit S."/>
            <person name="Van Straalen N."/>
            <person name="Roelofs D."/>
        </authorList>
    </citation>
    <scope>NUCLEOTIDE SEQUENCE [LARGE SCALE GENOMIC DNA]</scope>
    <source>
        <strain evidence="9 10">VU population</strain>
        <tissue evidence="9">Whole body</tissue>
    </source>
</reference>
<dbReference type="GO" id="GO:0008049">
    <property type="term" value="P:male courtship behavior"/>
    <property type="evidence" value="ECO:0007669"/>
    <property type="project" value="TreeGrafter"/>
</dbReference>
<evidence type="ECO:0008006" key="11">
    <source>
        <dbReference type="Google" id="ProtNLM"/>
    </source>
</evidence>
<dbReference type="GO" id="GO:0043025">
    <property type="term" value="C:neuronal cell body"/>
    <property type="evidence" value="ECO:0007669"/>
    <property type="project" value="TreeGrafter"/>
</dbReference>
<keyword evidence="2" id="KW-1003">Cell membrane</keyword>
<keyword evidence="3 8" id="KW-0812">Transmembrane</keyword>
<evidence type="ECO:0000256" key="8">
    <source>
        <dbReference type="SAM" id="Phobius"/>
    </source>
</evidence>
<evidence type="ECO:0000256" key="7">
    <source>
        <dbReference type="ARBA" id="ARBA00023224"/>
    </source>
</evidence>
<feature type="transmembrane region" description="Helical" evidence="8">
    <location>
        <begin position="167"/>
        <end position="187"/>
    </location>
</feature>
<dbReference type="GO" id="GO:0005886">
    <property type="term" value="C:plasma membrane"/>
    <property type="evidence" value="ECO:0007669"/>
    <property type="project" value="UniProtKB-SubCell"/>
</dbReference>
<feature type="transmembrane region" description="Helical" evidence="8">
    <location>
        <begin position="289"/>
        <end position="316"/>
    </location>
</feature>
<keyword evidence="6" id="KW-0675">Receptor</keyword>
<protein>
    <recommendedName>
        <fullName evidence="11">Gustatory receptor</fullName>
    </recommendedName>
</protein>
<dbReference type="GO" id="GO:0030425">
    <property type="term" value="C:dendrite"/>
    <property type="evidence" value="ECO:0007669"/>
    <property type="project" value="TreeGrafter"/>
</dbReference>